<dbReference type="Proteomes" id="UP000740926">
    <property type="component" value="Unassembled WGS sequence"/>
</dbReference>
<evidence type="ECO:0000256" key="1">
    <source>
        <dbReference type="SAM" id="MobiDB-lite"/>
    </source>
</evidence>
<organism evidence="2 3">
    <name type="scientific">Rhizopus delemar</name>
    <dbReference type="NCBI Taxonomy" id="936053"/>
    <lineage>
        <taxon>Eukaryota</taxon>
        <taxon>Fungi</taxon>
        <taxon>Fungi incertae sedis</taxon>
        <taxon>Mucoromycota</taxon>
        <taxon>Mucoromycotina</taxon>
        <taxon>Mucoromycetes</taxon>
        <taxon>Mucorales</taxon>
        <taxon>Mucorineae</taxon>
        <taxon>Rhizopodaceae</taxon>
        <taxon>Rhizopus</taxon>
    </lineage>
</organism>
<protein>
    <submittedName>
        <fullName evidence="2">Uncharacterized protein</fullName>
    </submittedName>
</protein>
<comment type="caution">
    <text evidence="2">The sequence shown here is derived from an EMBL/GenBank/DDBJ whole genome shotgun (WGS) entry which is preliminary data.</text>
</comment>
<keyword evidence="3" id="KW-1185">Reference proteome</keyword>
<dbReference type="AlphaFoldDB" id="A0A9P6XMN6"/>
<name>A0A9P6XMN6_9FUNG</name>
<sequence>MGWAGPAAVDGRRTCRRDRAAAGAAGCGRNPPAPAGGGRCVRRGGGDRHRYRWHHHPVQYRCAAPAGLQRSGGGRPAPARCLP</sequence>
<feature type="region of interest" description="Disordered" evidence="1">
    <location>
        <begin position="64"/>
        <end position="83"/>
    </location>
</feature>
<gene>
    <name evidence="2" type="ORF">G6F50_018602</name>
</gene>
<accession>A0A9P6XMN6</accession>
<evidence type="ECO:0000313" key="2">
    <source>
        <dbReference type="EMBL" id="KAG1523519.1"/>
    </source>
</evidence>
<feature type="region of interest" description="Disordered" evidence="1">
    <location>
        <begin position="20"/>
        <end position="48"/>
    </location>
</feature>
<reference evidence="2 3" key="1">
    <citation type="journal article" date="2020" name="Microb. Genom.">
        <title>Genetic diversity of clinical and environmental Mucorales isolates obtained from an investigation of mucormycosis cases among solid organ transplant recipients.</title>
        <authorList>
            <person name="Nguyen M.H."/>
            <person name="Kaul D."/>
            <person name="Muto C."/>
            <person name="Cheng S.J."/>
            <person name="Richter R.A."/>
            <person name="Bruno V.M."/>
            <person name="Liu G."/>
            <person name="Beyhan S."/>
            <person name="Sundermann A.J."/>
            <person name="Mounaud S."/>
            <person name="Pasculle A.W."/>
            <person name="Nierman W.C."/>
            <person name="Driscoll E."/>
            <person name="Cumbie R."/>
            <person name="Clancy C.J."/>
            <person name="Dupont C.L."/>
        </authorList>
    </citation>
    <scope>NUCLEOTIDE SEQUENCE [LARGE SCALE GENOMIC DNA]</scope>
    <source>
        <strain evidence="2 3">GL24</strain>
    </source>
</reference>
<proteinExistence type="predicted"/>
<evidence type="ECO:0000313" key="3">
    <source>
        <dbReference type="Proteomes" id="UP000740926"/>
    </source>
</evidence>
<dbReference type="EMBL" id="JAANIU010020814">
    <property type="protein sequence ID" value="KAG1523519.1"/>
    <property type="molecule type" value="Genomic_DNA"/>
</dbReference>
<feature type="compositionally biased region" description="Low complexity" evidence="1">
    <location>
        <begin position="21"/>
        <end position="30"/>
    </location>
</feature>